<dbReference type="OrthoDB" id="6020543at2759"/>
<dbReference type="GO" id="GO:0004568">
    <property type="term" value="F:chitinase activity"/>
    <property type="evidence" value="ECO:0007669"/>
    <property type="project" value="TreeGrafter"/>
</dbReference>
<dbReference type="Proteomes" id="UP000541444">
    <property type="component" value="Unassembled WGS sequence"/>
</dbReference>
<keyword evidence="3" id="KW-0732">Signal</keyword>
<reference evidence="4 5" key="1">
    <citation type="journal article" date="2020" name="IScience">
        <title>Genome Sequencing of the Endangered Kingdonia uniflora (Circaeasteraceae, Ranunculales) Reveals Potential Mechanisms of Evolutionary Specialization.</title>
        <authorList>
            <person name="Sun Y."/>
            <person name="Deng T."/>
            <person name="Zhang A."/>
            <person name="Moore M.J."/>
            <person name="Landis J.B."/>
            <person name="Lin N."/>
            <person name="Zhang H."/>
            <person name="Zhang X."/>
            <person name="Huang J."/>
            <person name="Zhang X."/>
            <person name="Sun H."/>
            <person name="Wang H."/>
        </authorList>
    </citation>
    <scope>NUCLEOTIDE SEQUENCE [LARGE SCALE GENOMIC DNA]</scope>
    <source>
        <strain evidence="4">TB1705</strain>
        <tissue evidence="4">Leaf</tissue>
    </source>
</reference>
<dbReference type="PANTHER" id="PTHR45708">
    <property type="entry name" value="ENDOCHITINASE"/>
    <property type="match status" value="1"/>
</dbReference>
<keyword evidence="1" id="KW-0378">Hydrolase</keyword>
<dbReference type="EMBL" id="JACGCM010001363">
    <property type="protein sequence ID" value="KAF6156203.1"/>
    <property type="molecule type" value="Genomic_DNA"/>
</dbReference>
<dbReference type="AlphaFoldDB" id="A0A7J7MMT7"/>
<dbReference type="PANTHER" id="PTHR45708:SF49">
    <property type="entry name" value="ENDOCHITINASE"/>
    <property type="match status" value="1"/>
</dbReference>
<evidence type="ECO:0000313" key="4">
    <source>
        <dbReference type="EMBL" id="KAF6156203.1"/>
    </source>
</evidence>
<dbReference type="InterPro" id="IPR050542">
    <property type="entry name" value="Glycosyl_Hydrlase18_Chitinase"/>
</dbReference>
<accession>A0A7J7MMT7</accession>
<keyword evidence="2" id="KW-0326">Glycosidase</keyword>
<feature type="chain" id="PRO_5029707933" evidence="3">
    <location>
        <begin position="19"/>
        <end position="337"/>
    </location>
</feature>
<sequence>MASQSSIVFLLLLSLVVAYNAGGIAIYWGQNRNEGTLAETCATGNYAFVNVAFLPVFGNGQTPVLNLAGHCGPSINGCTGLSSDIKACQANLHLDYLARYLKGFFDYVWIQFYNNPPCQSTQGALSNLEDAWKQLTSSIPATKIFLGLPVAPQAAGSGFIPTSDLSSSVLPEIKGSSKWFFAISDNYKQLKAVKAAAGPVAIQRVFVKFNNQLEKVIEEIKSKRISNRVYLKCIENMDNLSAGSKEEEAKFFEMSSIYMHRFSVFYWNLMQVFSNSDPRDINKIPGSAFVGVEDDNDDDQAEGGWAKMEKIAFEMIDTRVEEMLRMTGTKFTGGDGH</sequence>
<organism evidence="4 5">
    <name type="scientific">Kingdonia uniflora</name>
    <dbReference type="NCBI Taxonomy" id="39325"/>
    <lineage>
        <taxon>Eukaryota</taxon>
        <taxon>Viridiplantae</taxon>
        <taxon>Streptophyta</taxon>
        <taxon>Embryophyta</taxon>
        <taxon>Tracheophyta</taxon>
        <taxon>Spermatophyta</taxon>
        <taxon>Magnoliopsida</taxon>
        <taxon>Ranunculales</taxon>
        <taxon>Circaeasteraceae</taxon>
        <taxon>Kingdonia</taxon>
    </lineage>
</organism>
<evidence type="ECO:0000256" key="2">
    <source>
        <dbReference type="ARBA" id="ARBA00023295"/>
    </source>
</evidence>
<dbReference type="InterPro" id="IPR017853">
    <property type="entry name" value="GH"/>
</dbReference>
<evidence type="ECO:0000256" key="1">
    <source>
        <dbReference type="ARBA" id="ARBA00022801"/>
    </source>
</evidence>
<dbReference type="Gene3D" id="3.20.20.80">
    <property type="entry name" value="Glycosidases"/>
    <property type="match status" value="2"/>
</dbReference>
<evidence type="ECO:0000313" key="5">
    <source>
        <dbReference type="Proteomes" id="UP000541444"/>
    </source>
</evidence>
<gene>
    <name evidence="4" type="ORF">GIB67_030206</name>
</gene>
<name>A0A7J7MMT7_9MAGN</name>
<proteinExistence type="predicted"/>
<keyword evidence="5" id="KW-1185">Reference proteome</keyword>
<evidence type="ECO:0000256" key="3">
    <source>
        <dbReference type="SAM" id="SignalP"/>
    </source>
</evidence>
<dbReference type="SUPFAM" id="SSF51445">
    <property type="entry name" value="(Trans)glycosidases"/>
    <property type="match status" value="1"/>
</dbReference>
<protein>
    <submittedName>
        <fullName evidence="4">Uncharacterized protein</fullName>
    </submittedName>
</protein>
<comment type="caution">
    <text evidence="4">The sequence shown here is derived from an EMBL/GenBank/DDBJ whole genome shotgun (WGS) entry which is preliminary data.</text>
</comment>
<dbReference type="GO" id="GO:0005576">
    <property type="term" value="C:extracellular region"/>
    <property type="evidence" value="ECO:0007669"/>
    <property type="project" value="TreeGrafter"/>
</dbReference>
<feature type="signal peptide" evidence="3">
    <location>
        <begin position="1"/>
        <end position="18"/>
    </location>
</feature>